<dbReference type="PANTHER" id="PTHR30250">
    <property type="entry name" value="PST FAMILY PREDICTED COLANIC ACID TRANSPORTER"/>
    <property type="match status" value="1"/>
</dbReference>
<dbReference type="PANTHER" id="PTHR30250:SF21">
    <property type="entry name" value="LIPID II FLIPPASE MURJ"/>
    <property type="match status" value="1"/>
</dbReference>
<protein>
    <submittedName>
        <fullName evidence="7">Polysaccharide biosynthesis protein</fullName>
    </submittedName>
</protein>
<proteinExistence type="predicted"/>
<feature type="transmembrane region" description="Helical" evidence="6">
    <location>
        <begin position="174"/>
        <end position="199"/>
    </location>
</feature>
<dbReference type="Proteomes" id="UP001387364">
    <property type="component" value="Chromosome"/>
</dbReference>
<evidence type="ECO:0000256" key="4">
    <source>
        <dbReference type="ARBA" id="ARBA00022989"/>
    </source>
</evidence>
<comment type="subcellular location">
    <subcellularLocation>
        <location evidence="1">Cell membrane</location>
        <topology evidence="1">Multi-pass membrane protein</topology>
    </subcellularLocation>
</comment>
<dbReference type="InterPro" id="IPR024923">
    <property type="entry name" value="PG_synth_SpoVB"/>
</dbReference>
<feature type="transmembrane region" description="Helical" evidence="6">
    <location>
        <begin position="318"/>
        <end position="342"/>
    </location>
</feature>
<dbReference type="CDD" id="cd13124">
    <property type="entry name" value="MATE_SpoVB_like"/>
    <property type="match status" value="1"/>
</dbReference>
<reference evidence="7 8" key="1">
    <citation type="submission" date="2024-02" db="EMBL/GenBank/DDBJ databases">
        <title>Seven novel Bacillus-like species.</title>
        <authorList>
            <person name="Liu G."/>
        </authorList>
    </citation>
    <scope>NUCLEOTIDE SEQUENCE [LARGE SCALE GENOMIC DNA]</scope>
    <source>
        <strain evidence="7 8">FJAT-52991</strain>
    </source>
</reference>
<accession>A0ABZ2N7F5</accession>
<evidence type="ECO:0000313" key="8">
    <source>
        <dbReference type="Proteomes" id="UP001387364"/>
    </source>
</evidence>
<feature type="transmembrane region" description="Helical" evidence="6">
    <location>
        <begin position="30"/>
        <end position="50"/>
    </location>
</feature>
<feature type="transmembrane region" description="Helical" evidence="6">
    <location>
        <begin position="220"/>
        <end position="244"/>
    </location>
</feature>
<name>A0ABZ2N7F5_9BACI</name>
<evidence type="ECO:0000313" key="7">
    <source>
        <dbReference type="EMBL" id="WXB93558.1"/>
    </source>
</evidence>
<feature type="transmembrane region" description="Helical" evidence="6">
    <location>
        <begin position="412"/>
        <end position="433"/>
    </location>
</feature>
<evidence type="ECO:0000256" key="2">
    <source>
        <dbReference type="ARBA" id="ARBA00022475"/>
    </source>
</evidence>
<feature type="transmembrane region" description="Helical" evidence="6">
    <location>
        <begin position="111"/>
        <end position="129"/>
    </location>
</feature>
<evidence type="ECO:0000256" key="5">
    <source>
        <dbReference type="ARBA" id="ARBA00023136"/>
    </source>
</evidence>
<sequence length="524" mass="58366">MQNIRIYLFFSFQLLVGTEGVALYQYAYGWYGVLLSFATAGMPTAVSKFVAKYNAMGDYETSQKMYRASLILMLIMGAVGFLVLYGLAPYISSFIIRSKEPSQSFLDSLTLTMRALSFALLIVPPMSITRGYFQGFQKMKPTAYSQLMEQVVRVIFILVGSFFIVRIIEGSTKWAVAVATFAAAVGALAGVFVLVYYWKKYNGLKAVSAKKVSSLTTRDMFLELFQYSIPIVMVGVAIPLYTLIDQYTVVDILTKSGYSEKGANRVFAYITAYAQKLMMIPISLATGFSLSIIPAITQAFFDKKTEDLKQQILKIYQLLLLFTIPASIGLAVLSYDIFRVIYVDPQTALEGSPYLITSAPIAILAAMFMVSAAILQGMDLQKNTIYATMAGIICKLLLNPILLHLFEGHGAIMGTMIGFVVSNLIMFVIIVKYTKLHIKSLLKSLFFVCLYSLIMMMSILSLKWVGTFILEGNHYIDSLIIVLVSVFVGILVYSSLVMKGKHALDAETKMMILQKLKLSELHRH</sequence>
<dbReference type="Pfam" id="PF01943">
    <property type="entry name" value="Polysacc_synt"/>
    <property type="match status" value="1"/>
</dbReference>
<feature type="transmembrane region" description="Helical" evidence="6">
    <location>
        <begin position="277"/>
        <end position="297"/>
    </location>
</feature>
<evidence type="ECO:0000256" key="1">
    <source>
        <dbReference type="ARBA" id="ARBA00004651"/>
    </source>
</evidence>
<dbReference type="EMBL" id="CP147404">
    <property type="protein sequence ID" value="WXB93558.1"/>
    <property type="molecule type" value="Genomic_DNA"/>
</dbReference>
<dbReference type="InterPro" id="IPR002797">
    <property type="entry name" value="Polysacc_synth"/>
</dbReference>
<feature type="transmembrane region" description="Helical" evidence="6">
    <location>
        <begin position="70"/>
        <end position="91"/>
    </location>
</feature>
<feature type="transmembrane region" description="Helical" evidence="6">
    <location>
        <begin position="475"/>
        <end position="493"/>
    </location>
</feature>
<feature type="transmembrane region" description="Helical" evidence="6">
    <location>
        <begin position="150"/>
        <end position="168"/>
    </location>
</feature>
<evidence type="ECO:0000256" key="3">
    <source>
        <dbReference type="ARBA" id="ARBA00022692"/>
    </source>
</evidence>
<dbReference type="PIRSF" id="PIRSF038958">
    <property type="entry name" value="PG_synth_SpoVB"/>
    <property type="match status" value="1"/>
</dbReference>
<keyword evidence="3 6" id="KW-0812">Transmembrane</keyword>
<feature type="transmembrane region" description="Helical" evidence="6">
    <location>
        <begin position="354"/>
        <end position="375"/>
    </location>
</feature>
<dbReference type="InterPro" id="IPR050833">
    <property type="entry name" value="Poly_Biosynth_Transport"/>
</dbReference>
<keyword evidence="4 6" id="KW-1133">Transmembrane helix</keyword>
<organism evidence="7 8">
    <name type="scientific">Bacillus kandeliae</name>
    <dbReference type="NCBI Taxonomy" id="3129297"/>
    <lineage>
        <taxon>Bacteria</taxon>
        <taxon>Bacillati</taxon>
        <taxon>Bacillota</taxon>
        <taxon>Bacilli</taxon>
        <taxon>Bacillales</taxon>
        <taxon>Bacillaceae</taxon>
        <taxon>Bacillus</taxon>
    </lineage>
</organism>
<gene>
    <name evidence="7" type="ORF">WDJ61_02570</name>
</gene>
<feature type="transmembrane region" description="Helical" evidence="6">
    <location>
        <begin position="387"/>
        <end position="406"/>
    </location>
</feature>
<keyword evidence="2" id="KW-1003">Cell membrane</keyword>
<evidence type="ECO:0000256" key="6">
    <source>
        <dbReference type="SAM" id="Phobius"/>
    </source>
</evidence>
<keyword evidence="8" id="KW-1185">Reference proteome</keyword>
<keyword evidence="5 6" id="KW-0472">Membrane</keyword>
<feature type="transmembrane region" description="Helical" evidence="6">
    <location>
        <begin position="445"/>
        <end position="469"/>
    </location>
</feature>